<dbReference type="InterPro" id="IPR003661">
    <property type="entry name" value="HisK_dim/P_dom"/>
</dbReference>
<dbReference type="Proteomes" id="UP000635726">
    <property type="component" value="Unassembled WGS sequence"/>
</dbReference>
<dbReference type="RefSeq" id="WP_188961276.1">
    <property type="nucleotide sequence ID" value="NZ_BMOE01000002.1"/>
</dbReference>
<evidence type="ECO:0000259" key="10">
    <source>
        <dbReference type="PROSITE" id="PS50112"/>
    </source>
</evidence>
<evidence type="ECO:0000256" key="3">
    <source>
        <dbReference type="ARBA" id="ARBA00012438"/>
    </source>
</evidence>
<evidence type="ECO:0000256" key="2">
    <source>
        <dbReference type="ARBA" id="ARBA00004370"/>
    </source>
</evidence>
<dbReference type="CDD" id="cd00082">
    <property type="entry name" value="HisKA"/>
    <property type="match status" value="1"/>
</dbReference>
<dbReference type="InterPro" id="IPR013656">
    <property type="entry name" value="PAS_4"/>
</dbReference>
<dbReference type="NCBIfam" id="TIGR00229">
    <property type="entry name" value="sensory_box"/>
    <property type="match status" value="1"/>
</dbReference>
<gene>
    <name evidence="13" type="ORF">GCM10008939_11280</name>
</gene>
<dbReference type="InterPro" id="IPR035965">
    <property type="entry name" value="PAS-like_dom_sf"/>
</dbReference>
<proteinExistence type="predicted"/>
<evidence type="ECO:0000259" key="11">
    <source>
        <dbReference type="PROSITE" id="PS50113"/>
    </source>
</evidence>
<dbReference type="Pfam" id="PF00512">
    <property type="entry name" value="HisKA"/>
    <property type="match status" value="1"/>
</dbReference>
<evidence type="ECO:0000256" key="4">
    <source>
        <dbReference type="ARBA" id="ARBA00022553"/>
    </source>
</evidence>
<dbReference type="InterPro" id="IPR036097">
    <property type="entry name" value="HisK_dim/P_sf"/>
</dbReference>
<reference evidence="13" key="2">
    <citation type="submission" date="2020-09" db="EMBL/GenBank/DDBJ databases">
        <authorList>
            <person name="Sun Q."/>
            <person name="Ohkuma M."/>
        </authorList>
    </citation>
    <scope>NUCLEOTIDE SEQUENCE</scope>
    <source>
        <strain evidence="13">JCM 14371</strain>
    </source>
</reference>
<dbReference type="GO" id="GO:0000155">
    <property type="term" value="F:phosphorelay sensor kinase activity"/>
    <property type="evidence" value="ECO:0007669"/>
    <property type="project" value="InterPro"/>
</dbReference>
<dbReference type="CDD" id="cd19410">
    <property type="entry name" value="HK9-like_sensor"/>
    <property type="match status" value="1"/>
</dbReference>
<dbReference type="AlphaFoldDB" id="A0A917PAE0"/>
<dbReference type="Gene3D" id="3.30.565.10">
    <property type="entry name" value="Histidine kinase-like ATPase, C-terminal domain"/>
    <property type="match status" value="1"/>
</dbReference>
<evidence type="ECO:0000256" key="6">
    <source>
        <dbReference type="ARBA" id="ARBA00022777"/>
    </source>
</evidence>
<dbReference type="InterPro" id="IPR003660">
    <property type="entry name" value="HAMP_dom"/>
</dbReference>
<feature type="transmembrane region" description="Helical" evidence="8">
    <location>
        <begin position="20"/>
        <end position="44"/>
    </location>
</feature>
<comment type="caution">
    <text evidence="13">The sequence shown here is derived from an EMBL/GenBank/DDBJ whole genome shotgun (WGS) entry which is preliminary data.</text>
</comment>
<dbReference type="SUPFAM" id="SSF55785">
    <property type="entry name" value="PYP-like sensor domain (PAS domain)"/>
    <property type="match status" value="2"/>
</dbReference>
<dbReference type="InterPro" id="IPR004358">
    <property type="entry name" value="Sig_transdc_His_kin-like_C"/>
</dbReference>
<dbReference type="GO" id="GO:0009927">
    <property type="term" value="F:histidine phosphotransfer kinase activity"/>
    <property type="evidence" value="ECO:0007669"/>
    <property type="project" value="TreeGrafter"/>
</dbReference>
<dbReference type="SMART" id="SM00387">
    <property type="entry name" value="HATPase_c"/>
    <property type="match status" value="1"/>
</dbReference>
<keyword evidence="8" id="KW-1133">Transmembrane helix</keyword>
<dbReference type="SUPFAM" id="SSF47384">
    <property type="entry name" value="Homodimeric domain of signal transducing histidine kinase"/>
    <property type="match status" value="1"/>
</dbReference>
<evidence type="ECO:0000256" key="5">
    <source>
        <dbReference type="ARBA" id="ARBA00022679"/>
    </source>
</evidence>
<feature type="transmembrane region" description="Helical" evidence="8">
    <location>
        <begin position="193"/>
        <end position="214"/>
    </location>
</feature>
<evidence type="ECO:0000259" key="12">
    <source>
        <dbReference type="PROSITE" id="PS50885"/>
    </source>
</evidence>
<dbReference type="InterPro" id="IPR003594">
    <property type="entry name" value="HATPase_dom"/>
</dbReference>
<dbReference type="Pfam" id="PF08448">
    <property type="entry name" value="PAS_4"/>
    <property type="match status" value="1"/>
</dbReference>
<feature type="domain" description="PAS" evidence="10">
    <location>
        <begin position="390"/>
        <end position="461"/>
    </location>
</feature>
<comment type="catalytic activity">
    <reaction evidence="1">
        <text>ATP + protein L-histidine = ADP + protein N-phospho-L-histidine.</text>
        <dbReference type="EC" id="2.7.13.3"/>
    </reaction>
</comment>
<comment type="subcellular location">
    <subcellularLocation>
        <location evidence="2">Membrane</location>
    </subcellularLocation>
</comment>
<dbReference type="PRINTS" id="PR00344">
    <property type="entry name" value="BCTRLSENSOR"/>
</dbReference>
<keyword evidence="8" id="KW-0812">Transmembrane</keyword>
<evidence type="ECO:0000256" key="8">
    <source>
        <dbReference type="SAM" id="Phobius"/>
    </source>
</evidence>
<dbReference type="CDD" id="cd00130">
    <property type="entry name" value="PAS"/>
    <property type="match status" value="1"/>
</dbReference>
<dbReference type="PROSITE" id="PS50885">
    <property type="entry name" value="HAMP"/>
    <property type="match status" value="1"/>
</dbReference>
<dbReference type="SMART" id="SM00086">
    <property type="entry name" value="PAC"/>
    <property type="match status" value="2"/>
</dbReference>
<dbReference type="InterPro" id="IPR005467">
    <property type="entry name" value="His_kinase_dom"/>
</dbReference>
<dbReference type="InterPro" id="IPR007891">
    <property type="entry name" value="CHASE3"/>
</dbReference>
<dbReference type="InterPro" id="IPR000700">
    <property type="entry name" value="PAS-assoc_C"/>
</dbReference>
<feature type="domain" description="HAMP" evidence="12">
    <location>
        <begin position="215"/>
        <end position="266"/>
    </location>
</feature>
<keyword evidence="6" id="KW-0418">Kinase</keyword>
<keyword evidence="14" id="KW-1185">Reference proteome</keyword>
<organism evidence="13 14">
    <name type="scientific">Deinococcus aquiradiocola</name>
    <dbReference type="NCBI Taxonomy" id="393059"/>
    <lineage>
        <taxon>Bacteria</taxon>
        <taxon>Thermotogati</taxon>
        <taxon>Deinococcota</taxon>
        <taxon>Deinococci</taxon>
        <taxon>Deinococcales</taxon>
        <taxon>Deinococcaceae</taxon>
        <taxon>Deinococcus</taxon>
    </lineage>
</organism>
<evidence type="ECO:0000256" key="1">
    <source>
        <dbReference type="ARBA" id="ARBA00000085"/>
    </source>
</evidence>
<dbReference type="EC" id="2.7.13.3" evidence="3"/>
<reference evidence="13" key="1">
    <citation type="journal article" date="2014" name="Int. J. Syst. Evol. Microbiol.">
        <title>Complete genome sequence of Corynebacterium casei LMG S-19264T (=DSM 44701T), isolated from a smear-ripened cheese.</title>
        <authorList>
            <consortium name="US DOE Joint Genome Institute (JGI-PGF)"/>
            <person name="Walter F."/>
            <person name="Albersmeier A."/>
            <person name="Kalinowski J."/>
            <person name="Ruckert C."/>
        </authorList>
    </citation>
    <scope>NUCLEOTIDE SEQUENCE</scope>
    <source>
        <strain evidence="13">JCM 14371</strain>
    </source>
</reference>
<feature type="domain" description="Histidine kinase" evidence="9">
    <location>
        <begin position="533"/>
        <end position="748"/>
    </location>
</feature>
<dbReference type="EMBL" id="BMOE01000002">
    <property type="protein sequence ID" value="GGJ68586.1"/>
    <property type="molecule type" value="Genomic_DNA"/>
</dbReference>
<dbReference type="PROSITE" id="PS50112">
    <property type="entry name" value="PAS"/>
    <property type="match status" value="1"/>
</dbReference>
<keyword evidence="7" id="KW-0175">Coiled coil</keyword>
<keyword evidence="5" id="KW-0808">Transferase</keyword>
<dbReference type="InterPro" id="IPR036890">
    <property type="entry name" value="HATPase_C_sf"/>
</dbReference>
<dbReference type="Pfam" id="PF02518">
    <property type="entry name" value="HATPase_c"/>
    <property type="match status" value="1"/>
</dbReference>
<dbReference type="PROSITE" id="PS50113">
    <property type="entry name" value="PAC"/>
    <property type="match status" value="1"/>
</dbReference>
<keyword evidence="4" id="KW-0597">Phosphoprotein</keyword>
<dbReference type="SMART" id="SM00388">
    <property type="entry name" value="HisKA"/>
    <property type="match status" value="1"/>
</dbReference>
<accession>A0A917PAE0</accession>
<dbReference type="PANTHER" id="PTHR43047">
    <property type="entry name" value="TWO-COMPONENT HISTIDINE PROTEIN KINASE"/>
    <property type="match status" value="1"/>
</dbReference>
<dbReference type="PANTHER" id="PTHR43047:SF72">
    <property type="entry name" value="OSMOSENSING HISTIDINE PROTEIN KINASE SLN1"/>
    <property type="match status" value="1"/>
</dbReference>
<dbReference type="InterPro" id="IPR001610">
    <property type="entry name" value="PAC"/>
</dbReference>
<feature type="coiled-coil region" evidence="7">
    <location>
        <begin position="506"/>
        <end position="533"/>
    </location>
</feature>
<keyword evidence="8" id="KW-0472">Membrane</keyword>
<evidence type="ECO:0000259" key="9">
    <source>
        <dbReference type="PROSITE" id="PS50109"/>
    </source>
</evidence>
<name>A0A917PAE0_9DEIO</name>
<dbReference type="GO" id="GO:0005886">
    <property type="term" value="C:plasma membrane"/>
    <property type="evidence" value="ECO:0007669"/>
    <property type="project" value="TreeGrafter"/>
</dbReference>
<evidence type="ECO:0000313" key="13">
    <source>
        <dbReference type="EMBL" id="GGJ68586.1"/>
    </source>
</evidence>
<dbReference type="SUPFAM" id="SSF55874">
    <property type="entry name" value="ATPase domain of HSP90 chaperone/DNA topoisomerase II/histidine kinase"/>
    <property type="match status" value="1"/>
</dbReference>
<evidence type="ECO:0000313" key="14">
    <source>
        <dbReference type="Proteomes" id="UP000635726"/>
    </source>
</evidence>
<protein>
    <recommendedName>
        <fullName evidence="3">histidine kinase</fullName>
        <ecNumber evidence="3">2.7.13.3</ecNumber>
    </recommendedName>
</protein>
<feature type="domain" description="PAC" evidence="11">
    <location>
        <begin position="463"/>
        <end position="515"/>
    </location>
</feature>
<dbReference type="Gene3D" id="3.30.450.20">
    <property type="entry name" value="PAS domain"/>
    <property type="match status" value="2"/>
</dbReference>
<dbReference type="SMART" id="SM00091">
    <property type="entry name" value="PAS"/>
    <property type="match status" value="2"/>
</dbReference>
<dbReference type="PROSITE" id="PS50109">
    <property type="entry name" value="HIS_KIN"/>
    <property type="match status" value="1"/>
</dbReference>
<sequence length="761" mass="82642">MTRPGVRARVASLWLDQTLAVKGLIAMTLPLLALLVSLAALLVVSGREVTAENEVRRTLRLQSDIESVSVQLERAATGVRGYLLTDDVRFLAPYLSARQNLPVILARLDGTVRDAGQRTRLERVRRLVGQKLAGLTELRDVQGSRADIIRQLVQNKVLLDMLRAELQAMTVREADLVAARTADSARVRQWRMLVLIGAALLGILGAAAGTLLYARSIVRRMQALREDARALALGQQPGPLASGRDEIAQLAVALRDTGVLLRSREDALREARLFLESLISSGPILMVRYDSARGTVSYLSPNAGRELGLPTLEAARPAALWARVDHATRALAARHAPLPPPGGTLLTRFRHGDGRPRWFQASLLPDGDELLVYALDVTEREEAARALLNSEERLRLAIEGVQEYGIFTLDAQGRVSSWNSGAQRIHGYDAPDILGRSLATFYPPGDRSAVQERLRTAQRDGRVADEGIRVRRDGSTFWASTVLTALHAPDGTLRGFSKITRDVTERHAAELAVRAAREEAERASRAKSEFLSRMSHELRTPLNAVLGFAQLLQLRAGDAQQTRYADQIVRAGRHLLGLINEVLDFSRLESGHLTLNPESLSVPDLLREVAELVGPSAQARQVTVVVPGGGPPEVYADRQRLTQVLLNLTDNAVKYNSPGGTAVLDASLAPDGTVTLGVHDSGPGLTPQQISDLFTPFDRLGAESGPTEGTGLGLAVSRHLVTAMHGHMTVDSTPGRGSTFRVHLPFPPFPLPAVQEAPHDP</sequence>
<dbReference type="InterPro" id="IPR000014">
    <property type="entry name" value="PAS"/>
</dbReference>
<dbReference type="Gene3D" id="1.10.287.130">
    <property type="match status" value="1"/>
</dbReference>
<evidence type="ECO:0000256" key="7">
    <source>
        <dbReference type="SAM" id="Coils"/>
    </source>
</evidence>
<dbReference type="Pfam" id="PF05227">
    <property type="entry name" value="CHASE3"/>
    <property type="match status" value="1"/>
</dbReference>
<dbReference type="Gene3D" id="6.10.340.10">
    <property type="match status" value="1"/>
</dbReference>